<feature type="transmembrane region" description="Helical" evidence="1">
    <location>
        <begin position="48"/>
        <end position="66"/>
    </location>
</feature>
<evidence type="ECO:0000313" key="2">
    <source>
        <dbReference type="EMBL" id="MBM0104610.1"/>
    </source>
</evidence>
<dbReference type="EMBL" id="JAEVLS010000002">
    <property type="protein sequence ID" value="MBM0104610.1"/>
    <property type="molecule type" value="Genomic_DNA"/>
</dbReference>
<comment type="caution">
    <text evidence="2">The sequence shown here is derived from an EMBL/GenBank/DDBJ whole genome shotgun (WGS) entry which is preliminary data.</text>
</comment>
<feature type="transmembrane region" description="Helical" evidence="1">
    <location>
        <begin position="21"/>
        <end position="42"/>
    </location>
</feature>
<dbReference type="RefSeq" id="WP_203166609.1">
    <property type="nucleotide sequence ID" value="NZ_JAEVLS010000002.1"/>
</dbReference>
<reference evidence="2 3" key="1">
    <citation type="journal article" date="2021" name="Int. J. Syst. Evol. Microbiol.">
        <title>Steroidobacter gossypii sp. nov., isolated from soil of cotton cropping field.</title>
        <authorList>
            <person name="Huang R."/>
            <person name="Yang S."/>
            <person name="Zhen C."/>
            <person name="Liu W."/>
        </authorList>
    </citation>
    <scope>NUCLEOTIDE SEQUENCE [LARGE SCALE GENOMIC DNA]</scope>
    <source>
        <strain evidence="2 3">S1-65</strain>
    </source>
</reference>
<accession>A0ABS1WUG9</accession>
<organism evidence="2 3">
    <name type="scientific">Steroidobacter gossypii</name>
    <dbReference type="NCBI Taxonomy" id="2805490"/>
    <lineage>
        <taxon>Bacteria</taxon>
        <taxon>Pseudomonadati</taxon>
        <taxon>Pseudomonadota</taxon>
        <taxon>Gammaproteobacteria</taxon>
        <taxon>Steroidobacterales</taxon>
        <taxon>Steroidobacteraceae</taxon>
        <taxon>Steroidobacter</taxon>
    </lineage>
</organism>
<gene>
    <name evidence="2" type="ORF">JM946_07625</name>
</gene>
<keyword evidence="1" id="KW-0472">Membrane</keyword>
<evidence type="ECO:0000256" key="1">
    <source>
        <dbReference type="SAM" id="Phobius"/>
    </source>
</evidence>
<protein>
    <submittedName>
        <fullName evidence="2">Uncharacterized protein</fullName>
    </submittedName>
</protein>
<keyword evidence="1" id="KW-0812">Transmembrane</keyword>
<proteinExistence type="predicted"/>
<keyword evidence="1" id="KW-1133">Transmembrane helix</keyword>
<sequence length="92" mass="10273">MLALDLVVLHRESKQMSVRQALGRTVVWIMVALSFAGLVYGVYEHHWFGWRVAPDALLVIGIIAWVSRRESTAGMVDLCNDSGRGIANRTYA</sequence>
<name>A0ABS1WUG9_9GAMM</name>
<keyword evidence="3" id="KW-1185">Reference proteome</keyword>
<evidence type="ECO:0000313" key="3">
    <source>
        <dbReference type="Proteomes" id="UP000661077"/>
    </source>
</evidence>
<dbReference type="Proteomes" id="UP000661077">
    <property type="component" value="Unassembled WGS sequence"/>
</dbReference>